<dbReference type="Gene3D" id="1.10.340.30">
    <property type="entry name" value="Hypothetical protein, domain 2"/>
    <property type="match status" value="1"/>
</dbReference>
<dbReference type="AlphaFoldDB" id="A0A5Q5BKN8"/>
<dbReference type="InterPro" id="IPR011257">
    <property type="entry name" value="DNA_glycosylase"/>
</dbReference>
<name>A0A5Q5BKN8_MYCSS</name>
<organism evidence="1">
    <name type="scientific">Mycobacterium sp. (strain MCS)</name>
    <dbReference type="NCBI Taxonomy" id="164756"/>
    <lineage>
        <taxon>Bacteria</taxon>
        <taxon>Bacillati</taxon>
        <taxon>Actinomycetota</taxon>
        <taxon>Actinomycetes</taxon>
        <taxon>Mycobacteriales</taxon>
        <taxon>Mycobacteriaceae</taxon>
        <taxon>Mycobacterium</taxon>
    </lineage>
</organism>
<protein>
    <recommendedName>
        <fullName evidence="2">Endonuclease</fullName>
    </recommendedName>
</protein>
<dbReference type="GO" id="GO:0003824">
    <property type="term" value="F:catalytic activity"/>
    <property type="evidence" value="ECO:0007669"/>
    <property type="project" value="InterPro"/>
</dbReference>
<sequence length="234" mass="25575">MSTTPGRCRPSSRFAGAARGYESAMGASRDIVSRLHDQAGQTYAAEAGIRLADKPMPLFQLLVLCMLASKPIDATVAMRAARELFAEGLRTPQAVLDANRKTMIDAFGRAGYARYDESSATRLVEMAHAVNNDYGGDLRRLAEARDVAAARRKLKQFKGIGDTGSDIFLREVQDTWTWLRPYFDERATATAARLGLPDDPVKLQRLAPDGTAALAAALVRVALDDDLFERVRGE</sequence>
<dbReference type="SUPFAM" id="SSF48150">
    <property type="entry name" value="DNA-glycosylase"/>
    <property type="match status" value="1"/>
</dbReference>
<dbReference type="KEGG" id="mmc:Mmcs_2777"/>
<dbReference type="GO" id="GO:0006281">
    <property type="term" value="P:DNA repair"/>
    <property type="evidence" value="ECO:0007669"/>
    <property type="project" value="InterPro"/>
</dbReference>
<evidence type="ECO:0008006" key="2">
    <source>
        <dbReference type="Google" id="ProtNLM"/>
    </source>
</evidence>
<reference evidence="1" key="1">
    <citation type="submission" date="2006-06" db="EMBL/GenBank/DDBJ databases">
        <title>Complete sequence of chromosome of Mycobacterium sp. MCS.</title>
        <authorList>
            <consortium name="US DOE Joint Genome Institute"/>
            <person name="Copeland A."/>
            <person name="Lucas S."/>
            <person name="Lapidus A."/>
            <person name="Barry K."/>
            <person name="Detter J.C."/>
            <person name="Glavina del Rio T."/>
            <person name="Hammon N."/>
            <person name="Israni S."/>
            <person name="Dalin E."/>
            <person name="Tice H."/>
            <person name="Pitluck S."/>
            <person name="Martinez M."/>
            <person name="Schmutz J."/>
            <person name="Larimer F."/>
            <person name="Land M."/>
            <person name="Hauser L."/>
            <person name="Kyrpides N."/>
            <person name="Kim E."/>
            <person name="Miller C.D."/>
            <person name="Hughes J.E."/>
            <person name="Anderson A.J."/>
            <person name="Sims R.C."/>
            <person name="Richardson P."/>
        </authorList>
    </citation>
    <scope>NUCLEOTIDE SEQUENCE [LARGE SCALE GENOMIC DNA]</scope>
    <source>
        <strain evidence="1">MCS</strain>
    </source>
</reference>
<dbReference type="EMBL" id="CP000384">
    <property type="protein sequence ID" value="ABG08884.1"/>
    <property type="molecule type" value="Genomic_DNA"/>
</dbReference>
<evidence type="ECO:0000313" key="1">
    <source>
        <dbReference type="EMBL" id="ABG08884.1"/>
    </source>
</evidence>
<accession>A0A5Q5BKN8</accession>
<proteinExistence type="predicted"/>
<gene>
    <name evidence="1" type="ordered locus">Mmcs_2777</name>
</gene>